<accession>A0ABM1VQH3</accession>
<keyword evidence="1" id="KW-1185">Reference proteome</keyword>
<dbReference type="RefSeq" id="XP_035824665.1">
    <property type="nucleotide sequence ID" value="XM_035968772.1"/>
</dbReference>
<organism evidence="1 2">
    <name type="scientific">Aplysia californica</name>
    <name type="common">California sea hare</name>
    <dbReference type="NCBI Taxonomy" id="6500"/>
    <lineage>
        <taxon>Eukaryota</taxon>
        <taxon>Metazoa</taxon>
        <taxon>Spiralia</taxon>
        <taxon>Lophotrochozoa</taxon>
        <taxon>Mollusca</taxon>
        <taxon>Gastropoda</taxon>
        <taxon>Heterobranchia</taxon>
        <taxon>Euthyneura</taxon>
        <taxon>Tectipleura</taxon>
        <taxon>Aplysiida</taxon>
        <taxon>Aplysioidea</taxon>
        <taxon>Aplysiidae</taxon>
        <taxon>Aplysia</taxon>
    </lineage>
</organism>
<proteinExistence type="predicted"/>
<sequence>MDVVNDVNIISAYVMGAGMIVDTSRYDGNIPLRLYTWQTHLVAIMADSHETVHYLTVNNAITSPTSWHVIQWLYNPSMEEWCLAVNDTFNCMPLDLSAGAVMLSPDMYRIGSPFVPGIQSFSGRISCLTVFTTDYFGTLEHETILGKSYAATQDYCNHNNEPGADAIGCLKVASNGTTSSQVSTFAPGSTFTASSTPAWVFLERRGQGISSPKWSRMYQ</sequence>
<reference evidence="2" key="1">
    <citation type="submission" date="2025-08" db="UniProtKB">
        <authorList>
            <consortium name="RefSeq"/>
        </authorList>
    </citation>
    <scope>IDENTIFICATION</scope>
</reference>
<dbReference type="GeneID" id="101853919"/>
<name>A0ABM1VQH3_APLCA</name>
<evidence type="ECO:0000313" key="1">
    <source>
        <dbReference type="Proteomes" id="UP000694888"/>
    </source>
</evidence>
<evidence type="ECO:0000313" key="2">
    <source>
        <dbReference type="RefSeq" id="XP_035824665.1"/>
    </source>
</evidence>
<protein>
    <submittedName>
        <fullName evidence="2">Uncharacterized protein LOC101853919</fullName>
    </submittedName>
</protein>
<gene>
    <name evidence="2" type="primary">LOC101853919</name>
</gene>
<dbReference type="Proteomes" id="UP000694888">
    <property type="component" value="Unplaced"/>
</dbReference>